<dbReference type="EMBL" id="KK784920">
    <property type="protein sequence ID" value="KDO62332.1"/>
    <property type="molecule type" value="Genomic_DNA"/>
</dbReference>
<sequence>MRRIAGSARYFRSALWHRKFDYWSSFTTRPKDLTENYHNCAYGVTNNAEIESFLRSKFMVSRALSTDAAASASIGEVHRAAAGPLVEYERRIIAGELLDGDVCQLGTLGELQRLYDELVESADACKLDRYSSSEKSGDSPVSLQESVAVVTFTATIFILTCQRIVPLWGSRDWENNVDGPIFLSIALQLEKEEDPFS</sequence>
<organism evidence="1 2">
    <name type="scientific">Citrus sinensis</name>
    <name type="common">Sweet orange</name>
    <name type="synonym">Citrus aurantium var. sinensis</name>
    <dbReference type="NCBI Taxonomy" id="2711"/>
    <lineage>
        <taxon>Eukaryota</taxon>
        <taxon>Viridiplantae</taxon>
        <taxon>Streptophyta</taxon>
        <taxon>Embryophyta</taxon>
        <taxon>Tracheophyta</taxon>
        <taxon>Spermatophyta</taxon>
        <taxon>Magnoliopsida</taxon>
        <taxon>eudicotyledons</taxon>
        <taxon>Gunneridae</taxon>
        <taxon>Pentapetalae</taxon>
        <taxon>rosids</taxon>
        <taxon>malvids</taxon>
        <taxon>Sapindales</taxon>
        <taxon>Rutaceae</taxon>
        <taxon>Aurantioideae</taxon>
        <taxon>Citrus</taxon>
    </lineage>
</organism>
<evidence type="ECO:0000313" key="1">
    <source>
        <dbReference type="EMBL" id="KDO62332.1"/>
    </source>
</evidence>
<reference evidence="1 2" key="1">
    <citation type="submission" date="2014-04" db="EMBL/GenBank/DDBJ databases">
        <authorList>
            <consortium name="International Citrus Genome Consortium"/>
            <person name="Gmitter F."/>
            <person name="Chen C."/>
            <person name="Farmerie W."/>
            <person name="Harkins T."/>
            <person name="Desany B."/>
            <person name="Mohiuddin M."/>
            <person name="Kodira C."/>
            <person name="Borodovsky M."/>
            <person name="Lomsadze A."/>
            <person name="Burns P."/>
            <person name="Jenkins J."/>
            <person name="Prochnik S."/>
            <person name="Shu S."/>
            <person name="Chapman J."/>
            <person name="Pitluck S."/>
            <person name="Schmutz J."/>
            <person name="Rokhsar D."/>
        </authorList>
    </citation>
    <scope>NUCLEOTIDE SEQUENCE</scope>
</reference>
<protein>
    <submittedName>
        <fullName evidence="1">Uncharacterized protein</fullName>
    </submittedName>
</protein>
<dbReference type="STRING" id="2711.A0A067FFU2"/>
<keyword evidence="2" id="KW-1185">Reference proteome</keyword>
<proteinExistence type="predicted"/>
<dbReference type="AlphaFoldDB" id="A0A067FFU2"/>
<name>A0A067FFU2_CITSI</name>
<accession>A0A067FFU2</accession>
<dbReference type="Proteomes" id="UP000027120">
    <property type="component" value="Unassembled WGS sequence"/>
</dbReference>
<gene>
    <name evidence="1" type="ORF">CISIN_1g046724mg</name>
</gene>
<evidence type="ECO:0000313" key="2">
    <source>
        <dbReference type="Proteomes" id="UP000027120"/>
    </source>
</evidence>